<reference evidence="1" key="2">
    <citation type="submission" date="2014-03" db="EMBL/GenBank/DDBJ databases">
        <authorList>
            <person name="Genoscope - CEA"/>
        </authorList>
    </citation>
    <scope>NUCLEOTIDE SEQUENCE</scope>
</reference>
<accession>A0A060Z8E8</accession>
<evidence type="ECO:0000313" key="2">
    <source>
        <dbReference type="Proteomes" id="UP000193380"/>
    </source>
</evidence>
<reference evidence="1" key="1">
    <citation type="journal article" date="2014" name="Nat. Commun.">
        <title>The rainbow trout genome provides novel insights into evolution after whole-genome duplication in vertebrates.</title>
        <authorList>
            <person name="Berthelot C."/>
            <person name="Brunet F."/>
            <person name="Chalopin D."/>
            <person name="Juanchich A."/>
            <person name="Bernard M."/>
            <person name="Noel B."/>
            <person name="Bento P."/>
            <person name="Da Silva C."/>
            <person name="Labadie K."/>
            <person name="Alberti A."/>
            <person name="Aury J.M."/>
            <person name="Louis A."/>
            <person name="Dehais P."/>
            <person name="Bardou P."/>
            <person name="Montfort J."/>
            <person name="Klopp C."/>
            <person name="Cabau C."/>
            <person name="Gaspin C."/>
            <person name="Thorgaard G.H."/>
            <person name="Boussaha M."/>
            <person name="Quillet E."/>
            <person name="Guyomard R."/>
            <person name="Galiana D."/>
            <person name="Bobe J."/>
            <person name="Volff J.N."/>
            <person name="Genet C."/>
            <person name="Wincker P."/>
            <person name="Jaillon O."/>
            <person name="Roest Crollius H."/>
            <person name="Guiguen Y."/>
        </authorList>
    </citation>
    <scope>NUCLEOTIDE SEQUENCE [LARGE SCALE GENOMIC DNA]</scope>
</reference>
<dbReference type="PANTHER" id="PTHR21610:SF9">
    <property type="entry name" value="VON WILLEBRAND FACTOR A DOMAIN-CONTAINING PROTEIN 8"/>
    <property type="match status" value="1"/>
</dbReference>
<dbReference type="Proteomes" id="UP000193380">
    <property type="component" value="Unassembled WGS sequence"/>
</dbReference>
<organism evidence="1 2">
    <name type="scientific">Oncorhynchus mykiss</name>
    <name type="common">Rainbow trout</name>
    <name type="synonym">Salmo gairdneri</name>
    <dbReference type="NCBI Taxonomy" id="8022"/>
    <lineage>
        <taxon>Eukaryota</taxon>
        <taxon>Metazoa</taxon>
        <taxon>Chordata</taxon>
        <taxon>Craniata</taxon>
        <taxon>Vertebrata</taxon>
        <taxon>Euteleostomi</taxon>
        <taxon>Actinopterygii</taxon>
        <taxon>Neopterygii</taxon>
        <taxon>Teleostei</taxon>
        <taxon>Protacanthopterygii</taxon>
        <taxon>Salmoniformes</taxon>
        <taxon>Salmonidae</taxon>
        <taxon>Salmoninae</taxon>
        <taxon>Oncorhynchus</taxon>
    </lineage>
</organism>
<protein>
    <recommendedName>
        <fullName evidence="3">VWFA domain-containing protein</fullName>
    </recommendedName>
</protein>
<sequence>MLTVFLCLCPQAKGKERQWLKNQSLGELDDAKIIDGLTGEKAIYKRRGELDPELGSPQQKPKRLRVLADVSGSMYRFNGVDGRLERSMEAVCMVMEALESYEQKIKVRYTLLPHMQ</sequence>
<evidence type="ECO:0008006" key="3">
    <source>
        <dbReference type="Google" id="ProtNLM"/>
    </source>
</evidence>
<dbReference type="PaxDb" id="8022-A0A060Z8E8"/>
<dbReference type="PANTHER" id="PTHR21610">
    <property type="entry name" value="VON WILLEBRAND FACTOR A DOMAIN-CONTAINING PROTEIN 8"/>
    <property type="match status" value="1"/>
</dbReference>
<dbReference type="GO" id="GO:0005737">
    <property type="term" value="C:cytoplasm"/>
    <property type="evidence" value="ECO:0007669"/>
    <property type="project" value="TreeGrafter"/>
</dbReference>
<evidence type="ECO:0000313" key="1">
    <source>
        <dbReference type="EMBL" id="CDR00343.1"/>
    </source>
</evidence>
<proteinExistence type="predicted"/>
<dbReference type="EMBL" id="FR956090">
    <property type="protein sequence ID" value="CDR00343.1"/>
    <property type="molecule type" value="Genomic_DNA"/>
</dbReference>
<dbReference type="AlphaFoldDB" id="A0A060Z8E8"/>
<dbReference type="InterPro" id="IPR039891">
    <property type="entry name" value="VWA8"/>
</dbReference>
<name>A0A060Z8E8_ONCMY</name>
<dbReference type="STRING" id="8022.A0A060Z8E8"/>
<gene>
    <name evidence="1" type="ORF">GSONMT00019975001</name>
</gene>